<dbReference type="EMBL" id="JAFKCZ010000001">
    <property type="protein sequence ID" value="MBN7795299.1"/>
    <property type="molecule type" value="Genomic_DNA"/>
</dbReference>
<evidence type="ECO:0008006" key="4">
    <source>
        <dbReference type="Google" id="ProtNLM"/>
    </source>
</evidence>
<feature type="transmembrane region" description="Helical" evidence="1">
    <location>
        <begin position="114"/>
        <end position="139"/>
    </location>
</feature>
<evidence type="ECO:0000313" key="3">
    <source>
        <dbReference type="Proteomes" id="UP000664303"/>
    </source>
</evidence>
<evidence type="ECO:0000313" key="2">
    <source>
        <dbReference type="EMBL" id="MBN7795299.1"/>
    </source>
</evidence>
<proteinExistence type="predicted"/>
<accession>A0A939IHD5</accession>
<feature type="transmembrane region" description="Helical" evidence="1">
    <location>
        <begin position="145"/>
        <end position="165"/>
    </location>
</feature>
<evidence type="ECO:0000256" key="1">
    <source>
        <dbReference type="SAM" id="Phobius"/>
    </source>
</evidence>
<dbReference type="Proteomes" id="UP000664303">
    <property type="component" value="Unassembled WGS sequence"/>
</dbReference>
<feature type="transmembrane region" description="Helical" evidence="1">
    <location>
        <begin position="51"/>
        <end position="70"/>
    </location>
</feature>
<feature type="transmembrane region" description="Helical" evidence="1">
    <location>
        <begin position="211"/>
        <end position="228"/>
    </location>
</feature>
<dbReference type="RefSeq" id="WP_206558730.1">
    <property type="nucleotide sequence ID" value="NZ_JAFKCZ010000001.1"/>
</dbReference>
<feature type="transmembrane region" description="Helical" evidence="1">
    <location>
        <begin position="240"/>
        <end position="259"/>
    </location>
</feature>
<organism evidence="2 3">
    <name type="scientific">Parahaliea mediterranea</name>
    <dbReference type="NCBI Taxonomy" id="651086"/>
    <lineage>
        <taxon>Bacteria</taxon>
        <taxon>Pseudomonadati</taxon>
        <taxon>Pseudomonadota</taxon>
        <taxon>Gammaproteobacteria</taxon>
        <taxon>Cellvibrionales</taxon>
        <taxon>Halieaceae</taxon>
        <taxon>Parahaliea</taxon>
    </lineage>
</organism>
<comment type="caution">
    <text evidence="2">The sequence shown here is derived from an EMBL/GenBank/DDBJ whole genome shotgun (WGS) entry which is preliminary data.</text>
</comment>
<keyword evidence="1" id="KW-1133">Transmembrane helix</keyword>
<keyword evidence="3" id="KW-1185">Reference proteome</keyword>
<dbReference type="AlphaFoldDB" id="A0A939IHD5"/>
<name>A0A939IHD5_9GAMM</name>
<keyword evidence="1" id="KW-0472">Membrane</keyword>
<keyword evidence="1" id="KW-0812">Transmembrane</keyword>
<sequence length="261" mass="28604">MRFNQAAARESALLRGMVKPTMFVLLWRNAPGRSFADGTLCQSTHPEFAGYALKLLVTMFAAVYAMTFIATPSLGAGWFWDIGNGIGFAAFGGLLFLTVSSGRPLNVRSHQRTGYILLFIAMAHAFWFLLGDAALSQYLKPGAPGYMWLGLFSLALLAAMITVALPTDRQRLYPDHSKFHYWHRLMAKSTIAAATYHILASGFYLNNGYQKALFAGLALFALIGRPALTRLFHPAATSPFSVLLLCIVMTLLFAAARNAPL</sequence>
<gene>
    <name evidence="2" type="ORF">JYP50_01765</name>
</gene>
<reference evidence="2" key="1">
    <citation type="submission" date="2021-02" db="EMBL/GenBank/DDBJ databases">
        <title>PHA producing bacteria isolated from coastal sediment in Guangdong, Shenzhen.</title>
        <authorList>
            <person name="Zheng W."/>
            <person name="Yu S."/>
            <person name="Huang Y."/>
        </authorList>
    </citation>
    <scope>NUCLEOTIDE SEQUENCE</scope>
    <source>
        <strain evidence="2">TN14-10</strain>
    </source>
</reference>
<protein>
    <recommendedName>
        <fullName evidence="4">Ferric oxidoreductase domain-containing protein</fullName>
    </recommendedName>
</protein>
<feature type="transmembrane region" description="Helical" evidence="1">
    <location>
        <begin position="82"/>
        <end position="102"/>
    </location>
</feature>